<dbReference type="InterPro" id="IPR001944">
    <property type="entry name" value="Glycoside_Hdrlase_35"/>
</dbReference>
<dbReference type="Gene3D" id="2.60.120.260">
    <property type="entry name" value="Galactose-binding domain-like"/>
    <property type="match status" value="1"/>
</dbReference>
<evidence type="ECO:0000259" key="3">
    <source>
        <dbReference type="Pfam" id="PF01301"/>
    </source>
</evidence>
<gene>
    <name evidence="4" type="ORF">BBD41_26080</name>
</gene>
<organism evidence="4">
    <name type="scientific">Paenibacillus ihbetae</name>
    <dbReference type="NCBI Taxonomy" id="1870820"/>
    <lineage>
        <taxon>Bacteria</taxon>
        <taxon>Bacillati</taxon>
        <taxon>Bacillota</taxon>
        <taxon>Bacilli</taxon>
        <taxon>Bacillales</taxon>
        <taxon>Paenibacillaceae</taxon>
        <taxon>Paenibacillus</taxon>
    </lineage>
</organism>
<dbReference type="InterPro" id="IPR031330">
    <property type="entry name" value="Gly_Hdrlase_35_cat"/>
</dbReference>
<dbReference type="PANTHER" id="PTHR23421">
    <property type="entry name" value="BETA-GALACTOSIDASE RELATED"/>
    <property type="match status" value="1"/>
</dbReference>
<dbReference type="SUPFAM" id="SSF51445">
    <property type="entry name" value="(Trans)glycosidases"/>
    <property type="match status" value="1"/>
</dbReference>
<accession>A0A1B2E781</accession>
<dbReference type="GO" id="GO:0005975">
    <property type="term" value="P:carbohydrate metabolic process"/>
    <property type="evidence" value="ECO:0007669"/>
    <property type="project" value="InterPro"/>
</dbReference>
<dbReference type="AlphaFoldDB" id="A0A1B2E781"/>
<evidence type="ECO:0000256" key="1">
    <source>
        <dbReference type="ARBA" id="ARBA00009809"/>
    </source>
</evidence>
<dbReference type="InterPro" id="IPR008979">
    <property type="entry name" value="Galactose-bd-like_sf"/>
</dbReference>
<dbReference type="EMBL" id="CP016809">
    <property type="protein sequence ID" value="ANY75767.1"/>
    <property type="molecule type" value="Genomic_DNA"/>
</dbReference>
<protein>
    <recommendedName>
        <fullName evidence="3">Glycoside hydrolase 35 catalytic domain-containing protein</fullName>
    </recommendedName>
</protein>
<evidence type="ECO:0000256" key="2">
    <source>
        <dbReference type="RuleBase" id="RU003679"/>
    </source>
</evidence>
<name>A0A1B2E781_9BACL</name>
<feature type="domain" description="Glycoside hydrolase 35 catalytic" evidence="3">
    <location>
        <begin position="30"/>
        <end position="328"/>
    </location>
</feature>
<dbReference type="Gene3D" id="3.20.20.80">
    <property type="entry name" value="Glycosidases"/>
    <property type="match status" value="1"/>
</dbReference>
<dbReference type="PRINTS" id="PR00742">
    <property type="entry name" value="GLHYDRLASE35"/>
</dbReference>
<proteinExistence type="inferred from homology"/>
<comment type="similarity">
    <text evidence="1 2">Belongs to the glycosyl hydrolase 35 family.</text>
</comment>
<evidence type="ECO:0000313" key="4">
    <source>
        <dbReference type="EMBL" id="ANY75767.1"/>
    </source>
</evidence>
<dbReference type="SUPFAM" id="SSF49785">
    <property type="entry name" value="Galactose-binding domain-like"/>
    <property type="match status" value="1"/>
</dbReference>
<reference evidence="4" key="1">
    <citation type="submission" date="2016-08" db="EMBL/GenBank/DDBJ databases">
        <title>Complete Genome Seqeunce of Paenibacillus sp. nov. IHBB 9852 from high altitute lake of Indian trans-Himalayas.</title>
        <authorList>
            <person name="Kiran S."/>
            <person name="Swarnkar M.K."/>
            <person name="Rana A."/>
            <person name="Tewari R."/>
            <person name="Gulati A."/>
        </authorList>
    </citation>
    <scope>NUCLEOTIDE SEQUENCE [LARGE SCALE GENOMIC DNA]</scope>
    <source>
        <strain evidence="4">IHBB 9852</strain>
    </source>
</reference>
<dbReference type="Pfam" id="PF01301">
    <property type="entry name" value="Glyco_hydro_35"/>
    <property type="match status" value="1"/>
</dbReference>
<dbReference type="KEGG" id="pib:BBD41_26080"/>
<dbReference type="GO" id="GO:0004553">
    <property type="term" value="F:hydrolase activity, hydrolyzing O-glycosyl compounds"/>
    <property type="evidence" value="ECO:0007669"/>
    <property type="project" value="InterPro"/>
</dbReference>
<dbReference type="InterPro" id="IPR017853">
    <property type="entry name" value="GH"/>
</dbReference>
<sequence>MPQRLHAEMEGIMKHTETIPRIELSKEGVYIDGQAVVLLSASLFYFRLPRAEWRDRMRKVRDAGYHAIDVYFPWNFHEPKPGQWEFEEDKDAGAFLRMAAEEGLYVIARPGPYICSEWDGGALPAYLLTRSGMKLRDNDPQFLAETAKWYGRIMPILRRYEYGREGTVICVQLDNELDFYACEDPKGYMSALRDLARAEGIGVPLIACAGQGDLFRASGDAEGIFPTCNFYPDDVQPDFEEKVRAYQQRLNKLGFPLLVTETNRSHYLLRRLLVSGAKLLGPYLQVSGTDFGFTNAANNWGDPLAMLTTDYDFGGMISPEGHLRPEIHEGRMLGRLISTYGTGLASGTPDEATAQEIRTSGIQPGVLAGPHVIRFPQGGIVFAMANLTGEEAEATVSFDTGSLRRTLPFRIGARECPFFPLGVPMETWGYSGVLEYANAELVWVTLDQTTSERYMIFQSDHHTEVCFRFERGSKAEVTSNGAEVDMMNDGCRLRFMHQDGSRIACLTYEDGRRLYVAVCTRDEALRLTGIGQGRLLLEDRIVWPQPAAAPVDIAWNALELPSDSPLFDQSTVLGRAPNHLEYYGIYRGFGWYEAVLAAPTEDGYCGLMLEEASDIVSVYVNGRYEGTHVPAGGMCYLPGNWTGQDPLALTVRAEIWGHTNFDDNRLPSIRLQSTKGIKGVTGVRRIRRLTDNWRFKAASVDALLSEAEKGDRAFAEGTSDASWTVIGWGAWMDTSVHARGWYRKTIGISEDADAAILHFRDLQCTVKVYINGREHGVINPRNPFLRLDTGERSLTIACEVNRQYASSAGEVLLYEGTRAEEWTLTGGEEQAFWQHAMASMKEASAILLPYPLRSGGTSWLHAVVPDSNHGRGWRVRVDGKNLKLTVFFNGRVAGRLWTPDSTARPVFSGGDQTSFLLPGSWFAEGAENRLAIYAEAVARESDGILRLLEFFPVQS</sequence>